<dbReference type="Pfam" id="PF00990">
    <property type="entry name" value="GGDEF"/>
    <property type="match status" value="1"/>
</dbReference>
<dbReference type="InterPro" id="IPR000160">
    <property type="entry name" value="GGDEF_dom"/>
</dbReference>
<accession>A0A4V3CGD1</accession>
<dbReference type="Gene3D" id="3.30.70.270">
    <property type="match status" value="1"/>
</dbReference>
<feature type="transmembrane region" description="Helical" evidence="3">
    <location>
        <begin position="161"/>
        <end position="178"/>
    </location>
</feature>
<feature type="transmembrane region" description="Helical" evidence="3">
    <location>
        <begin position="16"/>
        <end position="36"/>
    </location>
</feature>
<feature type="transmembrane region" description="Helical" evidence="3">
    <location>
        <begin position="129"/>
        <end position="149"/>
    </location>
</feature>
<name>A0A4V3CGD1_9GAMM</name>
<dbReference type="CDD" id="cd01949">
    <property type="entry name" value="GGDEF"/>
    <property type="match status" value="1"/>
</dbReference>
<dbReference type="RefSeq" id="WP_133503851.1">
    <property type="nucleotide sequence ID" value="NZ_SNXC01000012.1"/>
</dbReference>
<reference evidence="5 6" key="1">
    <citation type="submission" date="2019-03" db="EMBL/GenBank/DDBJ databases">
        <title>Genomic Encyclopedia of Type Strains, Phase III (KMG-III): the genomes of soil and plant-associated and newly described type strains.</title>
        <authorList>
            <person name="Whitman W."/>
        </authorList>
    </citation>
    <scope>NUCLEOTIDE SEQUENCE [LARGE SCALE GENOMIC DNA]</scope>
    <source>
        <strain evidence="5 6">CECT 7378</strain>
    </source>
</reference>
<feature type="domain" description="GGDEF" evidence="4">
    <location>
        <begin position="227"/>
        <end position="358"/>
    </location>
</feature>
<dbReference type="EMBL" id="SNXC01000012">
    <property type="protein sequence ID" value="TDO97262.1"/>
    <property type="molecule type" value="Genomic_DNA"/>
</dbReference>
<feature type="transmembrane region" description="Helical" evidence="3">
    <location>
        <begin position="70"/>
        <end position="93"/>
    </location>
</feature>
<dbReference type="PROSITE" id="PS50887">
    <property type="entry name" value="GGDEF"/>
    <property type="match status" value="1"/>
</dbReference>
<dbReference type="InterPro" id="IPR050469">
    <property type="entry name" value="Diguanylate_Cyclase"/>
</dbReference>
<evidence type="ECO:0000256" key="3">
    <source>
        <dbReference type="SAM" id="Phobius"/>
    </source>
</evidence>
<proteinExistence type="predicted"/>
<dbReference type="AlphaFoldDB" id="A0A4V3CGD1"/>
<keyword evidence="6" id="KW-1185">Reference proteome</keyword>
<dbReference type="Proteomes" id="UP000294656">
    <property type="component" value="Unassembled WGS sequence"/>
</dbReference>
<feature type="transmembrane region" description="Helical" evidence="3">
    <location>
        <begin position="42"/>
        <end position="63"/>
    </location>
</feature>
<feature type="transmembrane region" description="Helical" evidence="3">
    <location>
        <begin position="105"/>
        <end position="124"/>
    </location>
</feature>
<dbReference type="EC" id="2.7.7.65" evidence="1"/>
<dbReference type="GO" id="GO:0052621">
    <property type="term" value="F:diguanylate cyclase activity"/>
    <property type="evidence" value="ECO:0007669"/>
    <property type="project" value="UniProtKB-EC"/>
</dbReference>
<dbReference type="InterPro" id="IPR029787">
    <property type="entry name" value="Nucleotide_cyclase"/>
</dbReference>
<evidence type="ECO:0000256" key="1">
    <source>
        <dbReference type="ARBA" id="ARBA00012528"/>
    </source>
</evidence>
<comment type="catalytic activity">
    <reaction evidence="2">
        <text>2 GTP = 3',3'-c-di-GMP + 2 diphosphate</text>
        <dbReference type="Rhea" id="RHEA:24898"/>
        <dbReference type="ChEBI" id="CHEBI:33019"/>
        <dbReference type="ChEBI" id="CHEBI:37565"/>
        <dbReference type="ChEBI" id="CHEBI:58805"/>
        <dbReference type="EC" id="2.7.7.65"/>
    </reaction>
</comment>
<keyword evidence="3" id="KW-0472">Membrane</keyword>
<protein>
    <recommendedName>
        <fullName evidence="1">diguanylate cyclase</fullName>
        <ecNumber evidence="1">2.7.7.65</ecNumber>
    </recommendedName>
</protein>
<dbReference type="SMART" id="SM00267">
    <property type="entry name" value="GGDEF"/>
    <property type="match status" value="1"/>
</dbReference>
<dbReference type="PANTHER" id="PTHR45138:SF9">
    <property type="entry name" value="DIGUANYLATE CYCLASE DGCM-RELATED"/>
    <property type="match status" value="1"/>
</dbReference>
<dbReference type="InterPro" id="IPR043128">
    <property type="entry name" value="Rev_trsase/Diguanyl_cyclase"/>
</dbReference>
<evidence type="ECO:0000256" key="2">
    <source>
        <dbReference type="ARBA" id="ARBA00034247"/>
    </source>
</evidence>
<dbReference type="NCBIfam" id="TIGR00254">
    <property type="entry name" value="GGDEF"/>
    <property type="match status" value="1"/>
</dbReference>
<dbReference type="PANTHER" id="PTHR45138">
    <property type="entry name" value="REGULATORY COMPONENTS OF SENSORY TRANSDUCTION SYSTEM"/>
    <property type="match status" value="1"/>
</dbReference>
<evidence type="ECO:0000259" key="4">
    <source>
        <dbReference type="PROSITE" id="PS50887"/>
    </source>
</evidence>
<dbReference type="OrthoDB" id="9803824at2"/>
<dbReference type="SUPFAM" id="SSF55073">
    <property type="entry name" value="Nucleotide cyclase"/>
    <property type="match status" value="1"/>
</dbReference>
<keyword evidence="3" id="KW-0812">Transmembrane</keyword>
<sequence>MEYSSIQYESLVNATYRILAGGIACSVFVIAYYALYPPQYKAYAVSGYYALTVLGGLRVYAYFAPKNRTLWIASALKFVFLTTFIPLTWYFVIGAWMGEWRLVDSFPPITAFIIVTSIVVLTLLHTKTAILGVGVSWLVQAFPVLSYLVFHLDELLSPRGIELLVAFGPTSFFIFVIIPHQKELYFKYQQLSTNISRAMRDADRDSLTDLLNRRGVERWINAMPLETSVAVILADVDHFQHLNEVKGYEAGDRALVEIASRLRVVYDGPFRLARWAGETFLIVLINPDQERIKNEADTFRRALDSIPYKEELGHHVTLSLGVSRISGLSDFSLVLKEAEEAMRFSIRNGRNRTSFYSQMDEKSTYSSE</sequence>
<gene>
    <name evidence="5" type="ORF">DFP79_2079</name>
</gene>
<comment type="caution">
    <text evidence="5">The sequence shown here is derived from an EMBL/GenBank/DDBJ whole genome shotgun (WGS) entry which is preliminary data.</text>
</comment>
<evidence type="ECO:0000313" key="6">
    <source>
        <dbReference type="Proteomes" id="UP000294656"/>
    </source>
</evidence>
<keyword evidence="3" id="KW-1133">Transmembrane helix</keyword>
<evidence type="ECO:0000313" key="5">
    <source>
        <dbReference type="EMBL" id="TDO97262.1"/>
    </source>
</evidence>
<organism evidence="5 6">
    <name type="scientific">Marinomonas balearica</name>
    <dbReference type="NCBI Taxonomy" id="491947"/>
    <lineage>
        <taxon>Bacteria</taxon>
        <taxon>Pseudomonadati</taxon>
        <taxon>Pseudomonadota</taxon>
        <taxon>Gammaproteobacteria</taxon>
        <taxon>Oceanospirillales</taxon>
        <taxon>Oceanospirillaceae</taxon>
        <taxon>Marinomonas</taxon>
    </lineage>
</organism>